<reference evidence="6 7" key="1">
    <citation type="submission" date="2020-04" db="EMBL/GenBank/DDBJ databases">
        <title>Perkinsus olseni comparative genomics.</title>
        <authorList>
            <person name="Bogema D.R."/>
        </authorList>
    </citation>
    <scope>NUCLEOTIDE SEQUENCE [LARGE SCALE GENOMIC DNA]</scope>
    <source>
        <strain evidence="6">00978-12</strain>
    </source>
</reference>
<evidence type="ECO:0000259" key="5">
    <source>
        <dbReference type="PROSITE" id="PS50102"/>
    </source>
</evidence>
<feature type="compositionally biased region" description="Basic and acidic residues" evidence="4">
    <location>
        <begin position="285"/>
        <end position="304"/>
    </location>
</feature>
<protein>
    <recommendedName>
        <fullName evidence="5">RRM domain-containing protein</fullName>
    </recommendedName>
</protein>
<dbReference type="Pfam" id="PF00076">
    <property type="entry name" value="RRM_1"/>
    <property type="match status" value="2"/>
</dbReference>
<evidence type="ECO:0000256" key="3">
    <source>
        <dbReference type="PROSITE-ProRule" id="PRU00176"/>
    </source>
</evidence>
<feature type="domain" description="RRM" evidence="5">
    <location>
        <begin position="37"/>
        <end position="140"/>
    </location>
</feature>
<feature type="compositionally biased region" description="Polar residues" evidence="4">
    <location>
        <begin position="361"/>
        <end position="388"/>
    </location>
</feature>
<dbReference type="OrthoDB" id="410044at2759"/>
<accession>A0A7J6PI75</accession>
<feature type="region of interest" description="Disordered" evidence="4">
    <location>
        <begin position="586"/>
        <end position="615"/>
    </location>
</feature>
<dbReference type="CDD" id="cd00590">
    <property type="entry name" value="RRM_SF"/>
    <property type="match status" value="1"/>
</dbReference>
<name>A0A7J6PI75_PEROL</name>
<feature type="region of interest" description="Disordered" evidence="4">
    <location>
        <begin position="185"/>
        <end position="204"/>
    </location>
</feature>
<organism evidence="6 7">
    <name type="scientific">Perkinsus olseni</name>
    <name type="common">Perkinsus atlanticus</name>
    <dbReference type="NCBI Taxonomy" id="32597"/>
    <lineage>
        <taxon>Eukaryota</taxon>
        <taxon>Sar</taxon>
        <taxon>Alveolata</taxon>
        <taxon>Perkinsozoa</taxon>
        <taxon>Perkinsea</taxon>
        <taxon>Perkinsida</taxon>
        <taxon>Perkinsidae</taxon>
        <taxon>Perkinsus</taxon>
    </lineage>
</organism>
<dbReference type="InterPro" id="IPR012677">
    <property type="entry name" value="Nucleotide-bd_a/b_plait_sf"/>
</dbReference>
<keyword evidence="2 3" id="KW-0694">RNA-binding</keyword>
<keyword evidence="1" id="KW-0677">Repeat</keyword>
<gene>
    <name evidence="6" type="ORF">FOZ60_003045</name>
</gene>
<comment type="caution">
    <text evidence="6">The sequence shown here is derived from an EMBL/GenBank/DDBJ whole genome shotgun (WGS) entry which is preliminary data.</text>
</comment>
<dbReference type="SMART" id="SM00360">
    <property type="entry name" value="RRM"/>
    <property type="match status" value="2"/>
</dbReference>
<feature type="domain" description="RRM" evidence="5">
    <location>
        <begin position="148"/>
        <end position="251"/>
    </location>
</feature>
<feature type="compositionally biased region" description="Polar residues" evidence="4">
    <location>
        <begin position="312"/>
        <end position="328"/>
    </location>
</feature>
<dbReference type="PANTHER" id="PTHR24012">
    <property type="entry name" value="RNA BINDING PROTEIN"/>
    <property type="match status" value="1"/>
</dbReference>
<dbReference type="Proteomes" id="UP000541610">
    <property type="component" value="Unassembled WGS sequence"/>
</dbReference>
<dbReference type="PROSITE" id="PS50102">
    <property type="entry name" value="RRM"/>
    <property type="match status" value="2"/>
</dbReference>
<dbReference type="InterPro" id="IPR035979">
    <property type="entry name" value="RBD_domain_sf"/>
</dbReference>
<evidence type="ECO:0000256" key="2">
    <source>
        <dbReference type="ARBA" id="ARBA00022884"/>
    </source>
</evidence>
<dbReference type="InterPro" id="IPR000504">
    <property type="entry name" value="RRM_dom"/>
</dbReference>
<feature type="compositionally biased region" description="Polar residues" evidence="4">
    <location>
        <begin position="271"/>
        <end position="283"/>
    </location>
</feature>
<sequence>MPPPPSKVPAPIRKVQGAVQDIWTNGGHQAFHYTVIPAIFAYGLYQGNEFTLNPVELFKKIESDLAEMFEPFGTYHSVKIVRDKNTGMSMGFGFVNYEENASAEAAVKELNGLELPQHAGTWRGPGPRPMKKIKVSIARPAWKANIHSNLYVANIPTDYDALKIKALFGPVYGPQIEHLRMLRDNSGGKLSPEQSIEEDTGSNNKGKFRGIAVIRFDTEENAAAAMEKFNGTAVPDMPASHLPLHIKPWRPEFRADRVPQRTPVYTKRNSRGSQRSVQSEATNSRFERSSTSRSSARRESRGPGDHNGFAESASNTSVQNSPVSNSDGSLERTKRSWKGWAGANECSGVPPDRRGVLYEGPSSSRDATVGHLSSRTLGAASYRSSAEPQQIAAARGPPSCPAPPSSRVRGPPSAVYPAPLSHRSMTSQHCQHCHSSSHPGEPHVNDSAVYGHACSHQTASAVRGYGVSNGAVRPTALPGGGDAVYQTPIKQKARTASETPGRNAFSPITPMMISPQIEQIAKTMFYNQAGIVGSSVQVGPDRSWGCASFSSLSDAEQAIRSLYGTQFGEGVSLLVEFFPHSNQLATPADVHGDHPFAAPRASHHNRLGQQLEVKS</sequence>
<evidence type="ECO:0000256" key="4">
    <source>
        <dbReference type="SAM" id="MobiDB-lite"/>
    </source>
</evidence>
<dbReference type="EMBL" id="JABANP010000016">
    <property type="protein sequence ID" value="KAF4695878.1"/>
    <property type="molecule type" value="Genomic_DNA"/>
</dbReference>
<evidence type="ECO:0000313" key="6">
    <source>
        <dbReference type="EMBL" id="KAF4695878.1"/>
    </source>
</evidence>
<evidence type="ECO:0000313" key="7">
    <source>
        <dbReference type="Proteomes" id="UP000541610"/>
    </source>
</evidence>
<proteinExistence type="predicted"/>
<evidence type="ECO:0000256" key="1">
    <source>
        <dbReference type="ARBA" id="ARBA00022737"/>
    </source>
</evidence>
<dbReference type="GO" id="GO:0003723">
    <property type="term" value="F:RNA binding"/>
    <property type="evidence" value="ECO:0007669"/>
    <property type="project" value="UniProtKB-UniRule"/>
</dbReference>
<dbReference type="Gene3D" id="3.30.70.330">
    <property type="match status" value="2"/>
</dbReference>
<dbReference type="SUPFAM" id="SSF54928">
    <property type="entry name" value="RNA-binding domain, RBD"/>
    <property type="match status" value="1"/>
</dbReference>
<feature type="region of interest" description="Disordered" evidence="4">
    <location>
        <begin position="253"/>
        <end position="412"/>
    </location>
</feature>
<dbReference type="AlphaFoldDB" id="A0A7J6PI75"/>